<dbReference type="Gene3D" id="3.40.960.10">
    <property type="entry name" value="VSR Endonuclease"/>
    <property type="match status" value="1"/>
</dbReference>
<evidence type="ECO:0000313" key="2">
    <source>
        <dbReference type="Proteomes" id="UP000035722"/>
    </source>
</evidence>
<dbReference type="Proteomes" id="UP000035722">
    <property type="component" value="Unassembled WGS sequence"/>
</dbReference>
<keyword evidence="2" id="KW-1185">Reference proteome</keyword>
<dbReference type="EMBL" id="CAQI01000029">
    <property type="protein sequence ID" value="CCQ44887.1"/>
    <property type="molecule type" value="Genomic_DNA"/>
</dbReference>
<evidence type="ECO:0000313" key="1">
    <source>
        <dbReference type="EMBL" id="CCQ44887.1"/>
    </source>
</evidence>
<dbReference type="OrthoDB" id="5517693at2"/>
<accession>A0A024GZ57</accession>
<protein>
    <recommendedName>
        <fullName evidence="3">Transcriptional regulator, AbiEi antitoxin, Type IV TA system</fullName>
    </recommendedName>
</protein>
<sequence>MTQLSAPLPQLPAAGNLWRTDQLHASGLNSRAIRRLVSHGGLVRLRYGCYIRASFWEKQSAALRSVQLIHAHAHGTLTTSTGSFVYSHTSAARLHKLFLWNADDLIHILLRVRPSSERLGKDVRGHSRPYTDSEVTTIGRLRVTALERTVVDCCMMLEYRQALILADQALRLGADFDRMKAMANNLSGHSGVRNLRLALAHADASAESAGETLTRELLARLKLPTPEAQVEVRSRLGVHRLDFAWRKKKVALEFDGKVKYFDYAPTAEVLFQERRREKALTEDGWLFVRVEWKDLFREQEFKNRILTALSQPDSVRIAGTVPGR</sequence>
<comment type="caution">
    <text evidence="1">The sequence shown here is derived from an EMBL/GenBank/DDBJ whole genome shotgun (WGS) entry which is preliminary data.</text>
</comment>
<evidence type="ECO:0008006" key="3">
    <source>
        <dbReference type="Google" id="ProtNLM"/>
    </source>
</evidence>
<dbReference type="RefSeq" id="WP_050053909.1">
    <property type="nucleotide sequence ID" value="NZ_CAQI01000029.1"/>
</dbReference>
<gene>
    <name evidence="1" type="ORF">ARTSIC4J27_817</name>
</gene>
<dbReference type="AlphaFoldDB" id="A0A024GZ57"/>
<organism evidence="1 2">
    <name type="scientific">Pseudarthrobacter siccitolerans</name>
    <dbReference type="NCBI Taxonomy" id="861266"/>
    <lineage>
        <taxon>Bacteria</taxon>
        <taxon>Bacillati</taxon>
        <taxon>Actinomycetota</taxon>
        <taxon>Actinomycetes</taxon>
        <taxon>Micrococcales</taxon>
        <taxon>Micrococcaceae</taxon>
        <taxon>Pseudarthrobacter</taxon>
    </lineage>
</organism>
<proteinExistence type="predicted"/>
<reference evidence="2" key="1">
    <citation type="journal article" date="2014" name="Genome Announc.">
        <title>Genome Sequence of Arthrobacter siccitolerans 4J27, a Xeroprotectant-Producing Desiccation-Tolerant Microorganism.</title>
        <authorList>
            <person name="Manzanera M."/>
            <person name="Santa-Cruz-Calvo L."/>
            <person name="Vilchez J.I."/>
            <person name="Garcia-Fontana C."/>
            <person name="Silva-Castro G.A."/>
            <person name="Calvo C."/>
            <person name="Gonzalez-Lopez J."/>
        </authorList>
    </citation>
    <scope>NUCLEOTIDE SEQUENCE [LARGE SCALE GENOMIC DNA]</scope>
    <source>
        <strain evidence="2">4J27</strain>
    </source>
</reference>
<name>A0A024GZ57_9MICC</name>
<dbReference type="STRING" id="861266.ARTSIC4J27_817"/>